<reference evidence="1" key="1">
    <citation type="submission" date="2014-09" db="EMBL/GenBank/DDBJ databases">
        <authorList>
            <person name="Magalhaes I.L.F."/>
            <person name="Oliveira U."/>
            <person name="Santos F.R."/>
            <person name="Vidigal T.H.D.A."/>
            <person name="Brescovit A.D."/>
            <person name="Santos A.J."/>
        </authorList>
    </citation>
    <scope>NUCLEOTIDE SEQUENCE</scope>
    <source>
        <tissue evidence="1">Shoot tissue taken approximately 20 cm above the soil surface</tissue>
    </source>
</reference>
<dbReference type="AlphaFoldDB" id="A0A0A9HXN1"/>
<dbReference type="EMBL" id="GBRH01160243">
    <property type="protein sequence ID" value="JAE37653.1"/>
    <property type="molecule type" value="Transcribed_RNA"/>
</dbReference>
<protein>
    <submittedName>
        <fullName evidence="1">Uncharacterized protein</fullName>
    </submittedName>
</protein>
<organism evidence="1">
    <name type="scientific">Arundo donax</name>
    <name type="common">Giant reed</name>
    <name type="synonym">Donax arundinaceus</name>
    <dbReference type="NCBI Taxonomy" id="35708"/>
    <lineage>
        <taxon>Eukaryota</taxon>
        <taxon>Viridiplantae</taxon>
        <taxon>Streptophyta</taxon>
        <taxon>Embryophyta</taxon>
        <taxon>Tracheophyta</taxon>
        <taxon>Spermatophyta</taxon>
        <taxon>Magnoliopsida</taxon>
        <taxon>Liliopsida</taxon>
        <taxon>Poales</taxon>
        <taxon>Poaceae</taxon>
        <taxon>PACMAD clade</taxon>
        <taxon>Arundinoideae</taxon>
        <taxon>Arundineae</taxon>
        <taxon>Arundo</taxon>
    </lineage>
</organism>
<name>A0A0A9HXN1_ARUDO</name>
<evidence type="ECO:0000313" key="1">
    <source>
        <dbReference type="EMBL" id="JAE37653.1"/>
    </source>
</evidence>
<reference evidence="1" key="2">
    <citation type="journal article" date="2015" name="Data Brief">
        <title>Shoot transcriptome of the giant reed, Arundo donax.</title>
        <authorList>
            <person name="Barrero R.A."/>
            <person name="Guerrero F.D."/>
            <person name="Moolhuijzen P."/>
            <person name="Goolsby J.A."/>
            <person name="Tidwell J."/>
            <person name="Bellgard S.E."/>
            <person name="Bellgard M.I."/>
        </authorList>
    </citation>
    <scope>NUCLEOTIDE SEQUENCE</scope>
    <source>
        <tissue evidence="1">Shoot tissue taken approximately 20 cm above the soil surface</tissue>
    </source>
</reference>
<proteinExistence type="predicted"/>
<sequence>MARRGARRRRLVVEHGSVLEHGGGGASWSTATVARHGAQRRPRAWHVVEHGGVLMRP</sequence>
<accession>A0A0A9HXN1</accession>